<evidence type="ECO:0000313" key="2">
    <source>
        <dbReference type="EMBL" id="KAH7431227.1"/>
    </source>
</evidence>
<keyword evidence="1" id="KW-1133">Transmembrane helix</keyword>
<sequence length="67" mass="8515">MQDYPDAFSIMESQIWMRWRDKHRRDDLDRHRVIMTMRMRKIRMIMILLMMTMMMIRILVDYDIGLY</sequence>
<feature type="transmembrane region" description="Helical" evidence="1">
    <location>
        <begin position="42"/>
        <end position="60"/>
    </location>
</feature>
<proteinExistence type="predicted"/>
<name>A0A8T2U600_CERRI</name>
<dbReference type="AlphaFoldDB" id="A0A8T2U600"/>
<dbReference type="Proteomes" id="UP000825935">
    <property type="component" value="Chromosome 8"/>
</dbReference>
<keyword evidence="1" id="KW-0812">Transmembrane</keyword>
<keyword evidence="3" id="KW-1185">Reference proteome</keyword>
<comment type="caution">
    <text evidence="2">The sequence shown here is derived from an EMBL/GenBank/DDBJ whole genome shotgun (WGS) entry which is preliminary data.</text>
</comment>
<protein>
    <submittedName>
        <fullName evidence="2">Uncharacterized protein</fullName>
    </submittedName>
</protein>
<gene>
    <name evidence="2" type="ORF">KP509_08G037900</name>
</gene>
<evidence type="ECO:0000256" key="1">
    <source>
        <dbReference type="SAM" id="Phobius"/>
    </source>
</evidence>
<evidence type="ECO:0000313" key="3">
    <source>
        <dbReference type="Proteomes" id="UP000825935"/>
    </source>
</evidence>
<reference evidence="2" key="1">
    <citation type="submission" date="2021-08" db="EMBL/GenBank/DDBJ databases">
        <title>WGS assembly of Ceratopteris richardii.</title>
        <authorList>
            <person name="Marchant D.B."/>
            <person name="Chen G."/>
            <person name="Jenkins J."/>
            <person name="Shu S."/>
            <person name="Leebens-Mack J."/>
            <person name="Grimwood J."/>
            <person name="Schmutz J."/>
            <person name="Soltis P."/>
            <person name="Soltis D."/>
            <person name="Chen Z.-H."/>
        </authorList>
    </citation>
    <scope>NUCLEOTIDE SEQUENCE</scope>
    <source>
        <strain evidence="2">Whitten #5841</strain>
        <tissue evidence="2">Leaf</tissue>
    </source>
</reference>
<accession>A0A8T2U600</accession>
<organism evidence="2 3">
    <name type="scientific">Ceratopteris richardii</name>
    <name type="common">Triangle waterfern</name>
    <dbReference type="NCBI Taxonomy" id="49495"/>
    <lineage>
        <taxon>Eukaryota</taxon>
        <taxon>Viridiplantae</taxon>
        <taxon>Streptophyta</taxon>
        <taxon>Embryophyta</taxon>
        <taxon>Tracheophyta</taxon>
        <taxon>Polypodiopsida</taxon>
        <taxon>Polypodiidae</taxon>
        <taxon>Polypodiales</taxon>
        <taxon>Pteridineae</taxon>
        <taxon>Pteridaceae</taxon>
        <taxon>Parkerioideae</taxon>
        <taxon>Ceratopteris</taxon>
    </lineage>
</organism>
<keyword evidence="1" id="KW-0472">Membrane</keyword>
<dbReference type="EMBL" id="CM035413">
    <property type="protein sequence ID" value="KAH7431227.1"/>
    <property type="molecule type" value="Genomic_DNA"/>
</dbReference>